<dbReference type="SMART" id="SM00342">
    <property type="entry name" value="HTH_ARAC"/>
    <property type="match status" value="1"/>
</dbReference>
<evidence type="ECO:0000313" key="6">
    <source>
        <dbReference type="Proteomes" id="UP000823862"/>
    </source>
</evidence>
<gene>
    <name evidence="5" type="ORF">H9950_02020</name>
</gene>
<dbReference type="Proteomes" id="UP000823862">
    <property type="component" value="Unassembled WGS sequence"/>
</dbReference>
<evidence type="ECO:0000259" key="4">
    <source>
        <dbReference type="PROSITE" id="PS01124"/>
    </source>
</evidence>
<dbReference type="InterPro" id="IPR018060">
    <property type="entry name" value="HTH_AraC"/>
</dbReference>
<dbReference type="SUPFAM" id="SSF46689">
    <property type="entry name" value="Homeodomain-like"/>
    <property type="match status" value="1"/>
</dbReference>
<sequence length="293" mass="33809">MLDIKTVYECNRCLGSRTLHPQASLINLENPGVEQDAVKFEFYAILLIEDCPGNCGCCGRRYYDFGYATMVFLTPGEVFRMSRDNTLPGKGLLLAFDPALLLCTTLSSHIGQYSFFRYCKEEALHLSQRETACVRRYFDDIGEELHHPIDMHSRTLLSRLIELLLDYCSRFYERQFITREEKNKSLLHRLERLVDSGIDEGCLERGHFPTAAEWAADLGLSEAYFCDLLRFQTGKTPTEYLYFRRLEAAKRMLQADRATPAQVSRRLGFANVCQFSFVFKKYTGQAPGEYRLN</sequence>
<dbReference type="GO" id="GO:0043565">
    <property type="term" value="F:sequence-specific DNA binding"/>
    <property type="evidence" value="ECO:0007669"/>
    <property type="project" value="InterPro"/>
</dbReference>
<protein>
    <submittedName>
        <fullName evidence="5">AraC family transcriptional regulator</fullName>
    </submittedName>
</protein>
<feature type="domain" description="HTH araC/xylS-type" evidence="4">
    <location>
        <begin position="188"/>
        <end position="293"/>
    </location>
</feature>
<dbReference type="Gene3D" id="1.10.10.60">
    <property type="entry name" value="Homeodomain-like"/>
    <property type="match status" value="2"/>
</dbReference>
<dbReference type="PROSITE" id="PS01124">
    <property type="entry name" value="HTH_ARAC_FAMILY_2"/>
    <property type="match status" value="1"/>
</dbReference>
<evidence type="ECO:0000256" key="1">
    <source>
        <dbReference type="ARBA" id="ARBA00023015"/>
    </source>
</evidence>
<keyword evidence="1" id="KW-0805">Transcription regulation</keyword>
<dbReference type="InterPro" id="IPR009057">
    <property type="entry name" value="Homeodomain-like_sf"/>
</dbReference>
<dbReference type="EMBL" id="DWZI01000011">
    <property type="protein sequence ID" value="HJA84973.1"/>
    <property type="molecule type" value="Genomic_DNA"/>
</dbReference>
<keyword evidence="2" id="KW-0238">DNA-binding</keyword>
<dbReference type="Pfam" id="PF12833">
    <property type="entry name" value="HTH_18"/>
    <property type="match status" value="1"/>
</dbReference>
<name>A0A9D2HVN6_9BACE</name>
<dbReference type="AlphaFoldDB" id="A0A9D2HVN6"/>
<accession>A0A9D2HVN6</accession>
<reference evidence="5" key="2">
    <citation type="submission" date="2021-04" db="EMBL/GenBank/DDBJ databases">
        <authorList>
            <person name="Gilroy R."/>
        </authorList>
    </citation>
    <scope>NUCLEOTIDE SEQUENCE</scope>
    <source>
        <strain evidence="5">ChiHjej12B11-9795</strain>
    </source>
</reference>
<dbReference type="GO" id="GO:0003700">
    <property type="term" value="F:DNA-binding transcription factor activity"/>
    <property type="evidence" value="ECO:0007669"/>
    <property type="project" value="InterPro"/>
</dbReference>
<evidence type="ECO:0000313" key="5">
    <source>
        <dbReference type="EMBL" id="HJA84973.1"/>
    </source>
</evidence>
<proteinExistence type="predicted"/>
<organism evidence="5 6">
    <name type="scientific">Candidatus Bacteroides avicola</name>
    <dbReference type="NCBI Taxonomy" id="2838468"/>
    <lineage>
        <taxon>Bacteria</taxon>
        <taxon>Pseudomonadati</taxon>
        <taxon>Bacteroidota</taxon>
        <taxon>Bacteroidia</taxon>
        <taxon>Bacteroidales</taxon>
        <taxon>Bacteroidaceae</taxon>
        <taxon>Bacteroides</taxon>
    </lineage>
</organism>
<keyword evidence="3" id="KW-0804">Transcription</keyword>
<evidence type="ECO:0000256" key="3">
    <source>
        <dbReference type="ARBA" id="ARBA00023163"/>
    </source>
</evidence>
<dbReference type="PANTHER" id="PTHR43280:SF32">
    <property type="entry name" value="TRANSCRIPTIONAL REGULATORY PROTEIN"/>
    <property type="match status" value="1"/>
</dbReference>
<reference evidence="5" key="1">
    <citation type="journal article" date="2021" name="PeerJ">
        <title>Extensive microbial diversity within the chicken gut microbiome revealed by metagenomics and culture.</title>
        <authorList>
            <person name="Gilroy R."/>
            <person name="Ravi A."/>
            <person name="Getino M."/>
            <person name="Pursley I."/>
            <person name="Horton D.L."/>
            <person name="Alikhan N.F."/>
            <person name="Baker D."/>
            <person name="Gharbi K."/>
            <person name="Hall N."/>
            <person name="Watson M."/>
            <person name="Adriaenssens E.M."/>
            <person name="Foster-Nyarko E."/>
            <person name="Jarju S."/>
            <person name="Secka A."/>
            <person name="Antonio M."/>
            <person name="Oren A."/>
            <person name="Chaudhuri R.R."/>
            <person name="La Ragione R."/>
            <person name="Hildebrand F."/>
            <person name="Pallen M.J."/>
        </authorList>
    </citation>
    <scope>NUCLEOTIDE SEQUENCE</scope>
    <source>
        <strain evidence="5">ChiHjej12B11-9795</strain>
    </source>
</reference>
<comment type="caution">
    <text evidence="5">The sequence shown here is derived from an EMBL/GenBank/DDBJ whole genome shotgun (WGS) entry which is preliminary data.</text>
</comment>
<evidence type="ECO:0000256" key="2">
    <source>
        <dbReference type="ARBA" id="ARBA00023125"/>
    </source>
</evidence>
<dbReference type="PANTHER" id="PTHR43280">
    <property type="entry name" value="ARAC-FAMILY TRANSCRIPTIONAL REGULATOR"/>
    <property type="match status" value="1"/>
</dbReference>